<evidence type="ECO:0000256" key="1">
    <source>
        <dbReference type="SAM" id="MobiDB-lite"/>
    </source>
</evidence>
<sequence length="285" mass="31974">MLREVSLSMDSLAMGRIPPYLVPLSLVQTVLASAAVRPTDPIQTHLAYSLGSAILLHVNPEQSEVAFLLNLPIIESDNIYRLKDIVNVWFWKGNTHVKIHTPAVVAYHDSNPQLYLAPNLRMCVLTKDIHYLCPSKPFLRDNTEGICRLQPMISDTRCPAEVKPRTQVIGTQAEIVGNRWLVNTPTRTATLTYDQHDTATHVSLADKALCLSMAIGKPRRGGTNMENMPNLIEMDPPSEDPRPRTSRDHLLFDTCVIRPRYRPMRSARGPHWPKGGTVGSAQFRK</sequence>
<dbReference type="Proteomes" id="UP000281406">
    <property type="component" value="Unassembled WGS sequence"/>
</dbReference>
<reference evidence="2 3" key="1">
    <citation type="submission" date="2018-10" db="EMBL/GenBank/DDBJ databases">
        <title>Genome assembly for a Yunnan-Guizhou Plateau 3E fish, Anabarilius grahami (Regan), and its evolutionary and genetic applications.</title>
        <authorList>
            <person name="Jiang W."/>
        </authorList>
    </citation>
    <scope>NUCLEOTIDE SEQUENCE [LARGE SCALE GENOMIC DNA]</scope>
    <source>
        <strain evidence="2">AG-KIZ</strain>
        <tissue evidence="2">Muscle</tissue>
    </source>
</reference>
<protein>
    <submittedName>
        <fullName evidence="2">Uncharacterized protein</fullName>
    </submittedName>
</protein>
<organism evidence="2 3">
    <name type="scientific">Anabarilius grahami</name>
    <name type="common">Kanglang fish</name>
    <name type="synonym">Barilius grahami</name>
    <dbReference type="NCBI Taxonomy" id="495550"/>
    <lineage>
        <taxon>Eukaryota</taxon>
        <taxon>Metazoa</taxon>
        <taxon>Chordata</taxon>
        <taxon>Craniata</taxon>
        <taxon>Vertebrata</taxon>
        <taxon>Euteleostomi</taxon>
        <taxon>Actinopterygii</taxon>
        <taxon>Neopterygii</taxon>
        <taxon>Teleostei</taxon>
        <taxon>Ostariophysi</taxon>
        <taxon>Cypriniformes</taxon>
        <taxon>Xenocyprididae</taxon>
        <taxon>Xenocypridinae</taxon>
        <taxon>Xenocypridinae incertae sedis</taxon>
        <taxon>Anabarilius</taxon>
    </lineage>
</organism>
<dbReference type="OrthoDB" id="8954191at2759"/>
<comment type="caution">
    <text evidence="2">The sequence shown here is derived from an EMBL/GenBank/DDBJ whole genome shotgun (WGS) entry which is preliminary data.</text>
</comment>
<keyword evidence="3" id="KW-1185">Reference proteome</keyword>
<gene>
    <name evidence="2" type="ORF">DPX16_8665</name>
</gene>
<dbReference type="AlphaFoldDB" id="A0A3N0YAI6"/>
<proteinExistence type="predicted"/>
<evidence type="ECO:0000313" key="2">
    <source>
        <dbReference type="EMBL" id="ROL42748.1"/>
    </source>
</evidence>
<evidence type="ECO:0000313" key="3">
    <source>
        <dbReference type="Proteomes" id="UP000281406"/>
    </source>
</evidence>
<name>A0A3N0YAI6_ANAGA</name>
<feature type="region of interest" description="Disordered" evidence="1">
    <location>
        <begin position="263"/>
        <end position="285"/>
    </location>
</feature>
<accession>A0A3N0YAI6</accession>
<dbReference type="EMBL" id="RJVU01049346">
    <property type="protein sequence ID" value="ROL42748.1"/>
    <property type="molecule type" value="Genomic_DNA"/>
</dbReference>
<feature type="region of interest" description="Disordered" evidence="1">
    <location>
        <begin position="220"/>
        <end position="247"/>
    </location>
</feature>